<evidence type="ECO:0000259" key="11">
    <source>
        <dbReference type="Pfam" id="PF05236"/>
    </source>
</evidence>
<comment type="subcellular location">
    <subcellularLocation>
        <location evidence="1">Nucleus</location>
    </subcellularLocation>
</comment>
<dbReference type="PANTHER" id="PTHR15138:SF14">
    <property type="entry name" value="TRANSCRIPTION INITIATION FACTOR TFIID SUBUNIT 4"/>
    <property type="match status" value="1"/>
</dbReference>
<accession>H8X389</accession>
<comment type="function">
    <text evidence="7">Functions as a component of the DNA-binding general transcription factor complex TFIID. Binding of TFIID to a promoter (with or without TATA element) is the initial step in pre-initiation complex (PIC) formation. TFIID plays a key role in the regulation of gene expression by RNA polymerase II through different activities such as transcription activator interaction, core promoter recognition and selectivity, TFIIA and TFIIB interaction, chromatin modification (histone acetylation by TAF1), facilitation of DNA opening and initiation of transcription.</text>
</comment>
<evidence type="ECO:0000313" key="13">
    <source>
        <dbReference type="Proteomes" id="UP000005018"/>
    </source>
</evidence>
<evidence type="ECO:0000256" key="5">
    <source>
        <dbReference type="ARBA" id="ARBA00023163"/>
    </source>
</evidence>
<dbReference type="eggNOG" id="KOG2341">
    <property type="taxonomic scope" value="Eukaryota"/>
</dbReference>
<evidence type="ECO:0000256" key="6">
    <source>
        <dbReference type="ARBA" id="ARBA00023242"/>
    </source>
</evidence>
<feature type="region of interest" description="Disordered" evidence="9">
    <location>
        <begin position="76"/>
        <end position="110"/>
    </location>
</feature>
<evidence type="ECO:0000313" key="12">
    <source>
        <dbReference type="EMBL" id="CCG25949.1"/>
    </source>
</evidence>
<keyword evidence="5" id="KW-0804">Transcription</keyword>
<keyword evidence="6" id="KW-0539">Nucleus</keyword>
<organism evidence="12 13">
    <name type="scientific">Candida orthopsilosis (strain 90-125)</name>
    <name type="common">Yeast</name>
    <dbReference type="NCBI Taxonomy" id="1136231"/>
    <lineage>
        <taxon>Eukaryota</taxon>
        <taxon>Fungi</taxon>
        <taxon>Dikarya</taxon>
        <taxon>Ascomycota</taxon>
        <taxon>Saccharomycotina</taxon>
        <taxon>Pichiomycetes</taxon>
        <taxon>Debaryomycetaceae</taxon>
        <taxon>Candida/Lodderomyces clade</taxon>
        <taxon>Candida</taxon>
    </lineage>
</organism>
<evidence type="ECO:0000256" key="4">
    <source>
        <dbReference type="ARBA" id="ARBA00023015"/>
    </source>
</evidence>
<keyword evidence="13" id="KW-1185">Reference proteome</keyword>
<dbReference type="CDD" id="cd08045">
    <property type="entry name" value="HFD_TAF4"/>
    <property type="match status" value="1"/>
</dbReference>
<evidence type="ECO:0000256" key="10">
    <source>
        <dbReference type="SAM" id="SignalP"/>
    </source>
</evidence>
<dbReference type="GO" id="GO:0003677">
    <property type="term" value="F:DNA binding"/>
    <property type="evidence" value="ECO:0007669"/>
    <property type="project" value="TreeGrafter"/>
</dbReference>
<dbReference type="EMBL" id="HE681721">
    <property type="protein sequence ID" value="CCG25949.1"/>
    <property type="molecule type" value="Genomic_DNA"/>
</dbReference>
<dbReference type="GeneID" id="14539667"/>
<dbReference type="InterPro" id="IPR007900">
    <property type="entry name" value="TAF4_C"/>
</dbReference>
<dbReference type="OrthoDB" id="21060at2759"/>
<name>H8X389_CANO9</name>
<dbReference type="Proteomes" id="UP000005018">
    <property type="component" value="Chromosome 3"/>
</dbReference>
<evidence type="ECO:0000256" key="8">
    <source>
        <dbReference type="ARBA" id="ARBA00031747"/>
    </source>
</evidence>
<feature type="signal peptide" evidence="10">
    <location>
        <begin position="1"/>
        <end position="20"/>
    </location>
</feature>
<feature type="region of interest" description="Disordered" evidence="9">
    <location>
        <begin position="325"/>
        <end position="344"/>
    </location>
</feature>
<dbReference type="GO" id="GO:0006367">
    <property type="term" value="P:transcription initiation at RNA polymerase II promoter"/>
    <property type="evidence" value="ECO:0007669"/>
    <property type="project" value="TreeGrafter"/>
</dbReference>
<protein>
    <recommendedName>
        <fullName evidence="3">Transcription initiation factor TFIID subunit 4</fullName>
    </recommendedName>
    <alternativeName>
        <fullName evidence="8">TBP-associated factor 4</fullName>
    </alternativeName>
</protein>
<evidence type="ECO:0000256" key="3">
    <source>
        <dbReference type="ARBA" id="ARBA00017306"/>
    </source>
</evidence>
<keyword evidence="10" id="KW-0732">Signal</keyword>
<dbReference type="PANTHER" id="PTHR15138">
    <property type="entry name" value="TRANSCRIPTION INITIATION FACTOR TFIID SUBUNIT 4"/>
    <property type="match status" value="1"/>
</dbReference>
<dbReference type="GO" id="GO:0005669">
    <property type="term" value="C:transcription factor TFIID complex"/>
    <property type="evidence" value="ECO:0007669"/>
    <property type="project" value="InterPro"/>
</dbReference>
<evidence type="ECO:0000256" key="2">
    <source>
        <dbReference type="ARBA" id="ARBA00006178"/>
    </source>
</evidence>
<sequence>MALWLLFILIASVIVPRVTVKSHKKLFKMIIEELYSLPSDQKISRQYLHYQFCSKRRNKKLSGTVYIKVHTYRMSQSSGSNSFKRPHPDLTDPPNQTKRSKANDSGSIELPLETNLMPSETGQDKIIANISNEAPIQKINENSATTTTIDANLSNVKISAPNNDKGKLDQQDSSKLNDAIAAAGVDIHEEEELLLQQQLVRKNEAVNERNDVSRSTKVSTFLNPYHLAAFLGKVAKSHQVNQNFLEDGDMLNLISGACETWISHIASKAITISRHRRRGGVLTSSKKNGTLSSSQRSAVSKELRNIAVKQKELEEKRVNKRIALGIEKGANDPNGEENGDGKAGADETLHRAANATAAMMTIGKKKYSWMNSSANGGGVGSDKDGKGGTGTSQGKQSPIIAARGDSGLRYREVRAGNSIVLKDLLGAIENEKRGTQEAIIKGYAKLRD</sequence>
<dbReference type="KEGG" id="cot:CORT_0C05750"/>
<feature type="chain" id="PRO_5003616574" description="Transcription initiation factor TFIID subunit 4" evidence="10">
    <location>
        <begin position="21"/>
        <end position="448"/>
    </location>
</feature>
<reference evidence="12 13" key="1">
    <citation type="journal article" date="2012" name="PLoS ONE">
        <title>Sequence and analysis of the genome of the pathogenic yeast Candida orthopsilosis.</title>
        <authorList>
            <person name="Riccombeni A."/>
            <person name="Vidanes G."/>
            <person name="Proux-Wera E."/>
            <person name="Wolfe K.H."/>
            <person name="Butler G."/>
        </authorList>
    </citation>
    <scope>NUCLEOTIDE SEQUENCE [LARGE SCALE GENOMIC DNA]</scope>
    <source>
        <strain evidence="12 13">Co 90-125</strain>
    </source>
</reference>
<dbReference type="RefSeq" id="XP_003868853.1">
    <property type="nucleotide sequence ID" value="XM_003868805.1"/>
</dbReference>
<dbReference type="Pfam" id="PF05236">
    <property type="entry name" value="TAF4"/>
    <property type="match status" value="1"/>
</dbReference>
<keyword evidence="4" id="KW-0805">Transcription regulation</keyword>
<gene>
    <name evidence="12" type="ORF">CORT_0C05750</name>
</gene>
<dbReference type="AlphaFoldDB" id="H8X389"/>
<evidence type="ECO:0000256" key="7">
    <source>
        <dbReference type="ARBA" id="ARBA00025346"/>
    </source>
</evidence>
<comment type="similarity">
    <text evidence="2">Belongs to the TAF4 family.</text>
</comment>
<dbReference type="GO" id="GO:0016251">
    <property type="term" value="F:RNA polymerase II general transcription initiation factor activity"/>
    <property type="evidence" value="ECO:0007669"/>
    <property type="project" value="TreeGrafter"/>
</dbReference>
<proteinExistence type="inferred from homology"/>
<feature type="region of interest" description="Disordered" evidence="9">
    <location>
        <begin position="278"/>
        <end position="300"/>
    </location>
</feature>
<dbReference type="HOGENOM" id="CLU_036634_0_0_1"/>
<evidence type="ECO:0000256" key="1">
    <source>
        <dbReference type="ARBA" id="ARBA00004123"/>
    </source>
</evidence>
<dbReference type="InterPro" id="IPR045144">
    <property type="entry name" value="TAF4"/>
</dbReference>
<evidence type="ECO:0000256" key="9">
    <source>
        <dbReference type="SAM" id="MobiDB-lite"/>
    </source>
</evidence>
<feature type="domain" description="Transcription initiation factor TFIID component TAF4 C-terminal" evidence="11">
    <location>
        <begin position="176"/>
        <end position="443"/>
    </location>
</feature>
<feature type="region of interest" description="Disordered" evidence="9">
    <location>
        <begin position="376"/>
        <end position="403"/>
    </location>
</feature>
<feature type="compositionally biased region" description="Polar residues" evidence="9">
    <location>
        <begin position="282"/>
        <end position="298"/>
    </location>
</feature>